<proteinExistence type="predicted"/>
<organism evidence="1 3">
    <name type="scientific">Didymodactylos carnosus</name>
    <dbReference type="NCBI Taxonomy" id="1234261"/>
    <lineage>
        <taxon>Eukaryota</taxon>
        <taxon>Metazoa</taxon>
        <taxon>Spiralia</taxon>
        <taxon>Gnathifera</taxon>
        <taxon>Rotifera</taxon>
        <taxon>Eurotatoria</taxon>
        <taxon>Bdelloidea</taxon>
        <taxon>Philodinida</taxon>
        <taxon>Philodinidae</taxon>
        <taxon>Didymodactylos</taxon>
    </lineage>
</organism>
<gene>
    <name evidence="1" type="ORF">OVA965_LOCUS22774</name>
    <name evidence="2" type="ORF">TMI583_LOCUS23487</name>
</gene>
<evidence type="ECO:0000313" key="3">
    <source>
        <dbReference type="Proteomes" id="UP000677228"/>
    </source>
</evidence>
<sequence>MTVSRATASASKALNAEIVPAILGFKHISVEKLIQQYITTISKELLTEGDDVPSCRWNLALHPDYSKIGASYPEACPLTNLEDVLKWVDEKDILMLDRGFRDCVDVIEALSLDVVMLSFLHSQKQLETSEATKLRFVTKIRWIVESVLEEMLLSGSEPCGTRCYTSKCQICLNNSIIYNRDQQTPPCISLDTHIFSNLIRRLLRRPIIPDELLPCGSTQYFNPQTETCFKHVYNYTVCKLGHHLCGRTQCFNPTNYTCVNNTILNKPNCQWKLKLCGVECYDPKLQVCINNSVLCPPGHKACGNKYCYRL</sequence>
<reference evidence="1" key="1">
    <citation type="submission" date="2021-02" db="EMBL/GenBank/DDBJ databases">
        <authorList>
            <person name="Nowell W R."/>
        </authorList>
    </citation>
    <scope>NUCLEOTIDE SEQUENCE</scope>
</reference>
<evidence type="ECO:0000313" key="1">
    <source>
        <dbReference type="EMBL" id="CAF1175164.1"/>
    </source>
</evidence>
<dbReference type="Proteomes" id="UP000677228">
    <property type="component" value="Unassembled WGS sequence"/>
</dbReference>
<dbReference type="EMBL" id="CAJNOK010012966">
    <property type="protein sequence ID" value="CAF1175164.1"/>
    <property type="molecule type" value="Genomic_DNA"/>
</dbReference>
<dbReference type="EMBL" id="CAJOBA010034489">
    <property type="protein sequence ID" value="CAF3986347.1"/>
    <property type="molecule type" value="Genomic_DNA"/>
</dbReference>
<dbReference type="AlphaFoldDB" id="A0A8S2EKW0"/>
<accession>A0A8S2EKW0</accession>
<evidence type="ECO:0000313" key="2">
    <source>
        <dbReference type="EMBL" id="CAF3986347.1"/>
    </source>
</evidence>
<dbReference type="Proteomes" id="UP000682733">
    <property type="component" value="Unassembled WGS sequence"/>
</dbReference>
<comment type="caution">
    <text evidence="1">The sequence shown here is derived from an EMBL/GenBank/DDBJ whole genome shotgun (WGS) entry which is preliminary data.</text>
</comment>
<name>A0A8S2EKW0_9BILA</name>
<protein>
    <submittedName>
        <fullName evidence="1">Uncharacterized protein</fullName>
    </submittedName>
</protein>